<dbReference type="Gene3D" id="2.60.40.4120">
    <property type="match status" value="1"/>
</dbReference>
<dbReference type="InterPro" id="IPR054460">
    <property type="entry name" value="DUF5018-rel"/>
</dbReference>
<gene>
    <name evidence="2" type="ORF">E2605_15255</name>
</gene>
<dbReference type="RefSeq" id="WP_134437104.1">
    <property type="nucleotide sequence ID" value="NZ_SOML01000010.1"/>
</dbReference>
<dbReference type="Pfam" id="PF22243">
    <property type="entry name" value="DUF5018-rel"/>
    <property type="match status" value="1"/>
</dbReference>
<name>A0A4Y8KYH4_9BACT</name>
<reference evidence="2 3" key="1">
    <citation type="submission" date="2019-03" db="EMBL/GenBank/DDBJ databases">
        <title>San Antonio Military Medical Center submission to MRSN (WRAIR), pending publication.</title>
        <authorList>
            <person name="Blyth D.M."/>
            <person name="Mccarthy S.L."/>
            <person name="Schall S.E."/>
            <person name="Stam J.A."/>
            <person name="Ong A.C."/>
            <person name="Mcgann P.T."/>
        </authorList>
    </citation>
    <scope>NUCLEOTIDE SEQUENCE [LARGE SCALE GENOMIC DNA]</scope>
    <source>
        <strain evidence="2 3">MRSN571793</strain>
    </source>
</reference>
<keyword evidence="3" id="KW-1185">Reference proteome</keyword>
<feature type="domain" description="DUF5018" evidence="1">
    <location>
        <begin position="38"/>
        <end position="151"/>
    </location>
</feature>
<dbReference type="Proteomes" id="UP000297861">
    <property type="component" value="Unassembled WGS sequence"/>
</dbReference>
<organism evidence="2 3">
    <name type="scientific">Dysgonomonas capnocytophagoides</name>
    <dbReference type="NCBI Taxonomy" id="45254"/>
    <lineage>
        <taxon>Bacteria</taxon>
        <taxon>Pseudomonadati</taxon>
        <taxon>Bacteroidota</taxon>
        <taxon>Bacteroidia</taxon>
        <taxon>Bacteroidales</taxon>
        <taxon>Dysgonomonadaceae</taxon>
        <taxon>Dysgonomonas</taxon>
    </lineage>
</organism>
<dbReference type="STRING" id="1121485.GCA_000426485_01717"/>
<dbReference type="EMBL" id="SOML01000010">
    <property type="protein sequence ID" value="TFD94716.1"/>
    <property type="molecule type" value="Genomic_DNA"/>
</dbReference>
<evidence type="ECO:0000313" key="3">
    <source>
        <dbReference type="Proteomes" id="UP000297861"/>
    </source>
</evidence>
<dbReference type="AlphaFoldDB" id="A0A4Y8KYH4"/>
<accession>A0A4Y8KYH4</accession>
<sequence length="158" mass="17405">MMKKFLYLIIGTLLGTALFSSCLNSDIDESEYSVECEVSNVEFEHRWAVESNVEGIYTLYFKGLDITKVIDAEKLEVLLNITVPGTSGNFTSEIRDEVSLSKIACMLTVSRGAKVTPLNGAPVLGTLGDYSGKTYTYRVTSASGNYKDWTIVISSFIK</sequence>
<dbReference type="OrthoDB" id="760804at2"/>
<proteinExistence type="predicted"/>
<dbReference type="PROSITE" id="PS51257">
    <property type="entry name" value="PROKAR_LIPOPROTEIN"/>
    <property type="match status" value="1"/>
</dbReference>
<evidence type="ECO:0000259" key="1">
    <source>
        <dbReference type="Pfam" id="PF22243"/>
    </source>
</evidence>
<evidence type="ECO:0000313" key="2">
    <source>
        <dbReference type="EMBL" id="TFD94716.1"/>
    </source>
</evidence>
<protein>
    <recommendedName>
        <fullName evidence="1">DUF5018 domain-containing protein</fullName>
    </recommendedName>
</protein>
<comment type="caution">
    <text evidence="2">The sequence shown here is derived from an EMBL/GenBank/DDBJ whole genome shotgun (WGS) entry which is preliminary data.</text>
</comment>